<dbReference type="Proteomes" id="UP000628017">
    <property type="component" value="Unassembled WGS sequence"/>
</dbReference>
<evidence type="ECO:0000256" key="6">
    <source>
        <dbReference type="ARBA" id="ARBA00022989"/>
    </source>
</evidence>
<evidence type="ECO:0000256" key="5">
    <source>
        <dbReference type="ARBA" id="ARBA00022692"/>
    </source>
</evidence>
<keyword evidence="5 9" id="KW-0812">Transmembrane</keyword>
<feature type="transmembrane region" description="Helical" evidence="10">
    <location>
        <begin position="224"/>
        <end position="245"/>
    </location>
</feature>
<dbReference type="GO" id="GO:0005886">
    <property type="term" value="C:plasma membrane"/>
    <property type="evidence" value="ECO:0007669"/>
    <property type="project" value="UniProtKB-SubCell"/>
</dbReference>
<comment type="subcellular location">
    <subcellularLocation>
        <location evidence="1">Cell inner membrane</location>
        <topology evidence="1">Multi-pass membrane protein</topology>
    </subcellularLocation>
    <subcellularLocation>
        <location evidence="9">Cell membrane</location>
        <topology evidence="9">Multi-pass membrane protein</topology>
    </subcellularLocation>
</comment>
<feature type="transmembrane region" description="Helical" evidence="10">
    <location>
        <begin position="146"/>
        <end position="171"/>
    </location>
</feature>
<evidence type="ECO:0000259" key="11">
    <source>
        <dbReference type="Pfam" id="PF01478"/>
    </source>
</evidence>
<dbReference type="Pfam" id="PF06750">
    <property type="entry name" value="A24_N_bact"/>
    <property type="match status" value="1"/>
</dbReference>
<evidence type="ECO:0000256" key="10">
    <source>
        <dbReference type="SAM" id="Phobius"/>
    </source>
</evidence>
<dbReference type="Pfam" id="PF01478">
    <property type="entry name" value="Peptidase_A24"/>
    <property type="match status" value="1"/>
</dbReference>
<keyword evidence="4" id="KW-0997">Cell inner membrane</keyword>
<dbReference type="InterPro" id="IPR014032">
    <property type="entry name" value="Peptidase_A24A_bac"/>
</dbReference>
<evidence type="ECO:0000256" key="7">
    <source>
        <dbReference type="ARBA" id="ARBA00023136"/>
    </source>
</evidence>
<keyword evidence="9" id="KW-0511">Multifunctional enzyme</keyword>
<dbReference type="GO" id="GO:0004190">
    <property type="term" value="F:aspartic-type endopeptidase activity"/>
    <property type="evidence" value="ECO:0007669"/>
    <property type="project" value="UniProtKB-EC"/>
</dbReference>
<evidence type="ECO:0000313" key="13">
    <source>
        <dbReference type="EMBL" id="GGA29462.1"/>
    </source>
</evidence>
<evidence type="ECO:0000256" key="2">
    <source>
        <dbReference type="ARBA" id="ARBA00005801"/>
    </source>
</evidence>
<dbReference type="PANTHER" id="PTHR30487:SF0">
    <property type="entry name" value="PREPILIN LEADER PEPTIDASE_N-METHYLTRANSFERASE-RELATED"/>
    <property type="match status" value="1"/>
</dbReference>
<dbReference type="PRINTS" id="PR00864">
    <property type="entry name" value="PREPILNPTASE"/>
</dbReference>
<dbReference type="AlphaFoldDB" id="A0A916R400"/>
<dbReference type="InterPro" id="IPR010627">
    <property type="entry name" value="Prepilin_pept_A24_N"/>
</dbReference>
<keyword evidence="6 10" id="KW-1133">Transmembrane helix</keyword>
<dbReference type="RefSeq" id="WP_188678037.1">
    <property type="nucleotide sequence ID" value="NZ_BMKA01000006.1"/>
</dbReference>
<dbReference type="GO" id="GO:0008168">
    <property type="term" value="F:methyltransferase activity"/>
    <property type="evidence" value="ECO:0007669"/>
    <property type="project" value="UniProtKB-KW"/>
</dbReference>
<feature type="domain" description="Prepilin peptidase A24 N-terminal" evidence="12">
    <location>
        <begin position="13"/>
        <end position="91"/>
    </location>
</feature>
<dbReference type="InterPro" id="IPR050882">
    <property type="entry name" value="Prepilin_peptidase/N-MTase"/>
</dbReference>
<comment type="similarity">
    <text evidence="2 8">Belongs to the peptidase A24 family.</text>
</comment>
<comment type="caution">
    <text evidence="13">The sequence shown here is derived from an EMBL/GenBank/DDBJ whole genome shotgun (WGS) entry which is preliminary data.</text>
</comment>
<comment type="function">
    <text evidence="9">Plays an essential role in type IV pili and type II pseudopili formation by proteolytically removing the leader sequence from substrate proteins and subsequently monomethylating the alpha-amino group of the newly exposed N-terminal phenylalanine.</text>
</comment>
<keyword evidence="3" id="KW-1003">Cell membrane</keyword>
<accession>A0A916R400</accession>
<evidence type="ECO:0000256" key="1">
    <source>
        <dbReference type="ARBA" id="ARBA00004429"/>
    </source>
</evidence>
<feature type="transmembrane region" description="Helical" evidence="10">
    <location>
        <begin position="83"/>
        <end position="111"/>
    </location>
</feature>
<proteinExistence type="inferred from homology"/>
<evidence type="ECO:0000256" key="8">
    <source>
        <dbReference type="RuleBase" id="RU003793"/>
    </source>
</evidence>
<feature type="transmembrane region" description="Helical" evidence="10">
    <location>
        <begin position="192"/>
        <end position="218"/>
    </location>
</feature>
<organism evidence="13 14">
    <name type="scientific">Neptunicoccus cionae</name>
    <dbReference type="NCBI Taxonomy" id="2035344"/>
    <lineage>
        <taxon>Bacteria</taxon>
        <taxon>Pseudomonadati</taxon>
        <taxon>Pseudomonadota</taxon>
        <taxon>Alphaproteobacteria</taxon>
        <taxon>Rhodobacterales</taxon>
        <taxon>Paracoccaceae</taxon>
        <taxon>Neptunicoccus</taxon>
    </lineage>
</organism>
<dbReference type="GO" id="GO:0006465">
    <property type="term" value="P:signal peptide processing"/>
    <property type="evidence" value="ECO:0007669"/>
    <property type="project" value="TreeGrafter"/>
</dbReference>
<reference evidence="13" key="2">
    <citation type="submission" date="2020-09" db="EMBL/GenBank/DDBJ databases">
        <authorList>
            <person name="Sun Q."/>
            <person name="Zhou Y."/>
        </authorList>
    </citation>
    <scope>NUCLEOTIDE SEQUENCE</scope>
    <source>
        <strain evidence="13">CGMCC 1.15880</strain>
    </source>
</reference>
<comment type="catalytic activity">
    <reaction evidence="9">
        <text>Typically cleaves a -Gly-|-Phe- bond to release an N-terminal, basic peptide of 5-8 residues from type IV prepilin, and then N-methylates the new N-terminal amino group, the methyl donor being S-adenosyl-L-methionine.</text>
        <dbReference type="EC" id="3.4.23.43"/>
    </reaction>
</comment>
<gene>
    <name evidence="13" type="primary">pulO</name>
    <name evidence="13" type="ORF">GCM10011498_33300</name>
</gene>
<dbReference type="EC" id="2.1.1.-" evidence="9"/>
<evidence type="ECO:0000256" key="4">
    <source>
        <dbReference type="ARBA" id="ARBA00022519"/>
    </source>
</evidence>
<dbReference type="EC" id="3.4.23.43" evidence="9"/>
<keyword evidence="9" id="KW-0808">Transferase</keyword>
<evidence type="ECO:0000256" key="3">
    <source>
        <dbReference type="ARBA" id="ARBA00022475"/>
    </source>
</evidence>
<dbReference type="Gene3D" id="1.20.120.1220">
    <property type="match status" value="1"/>
</dbReference>
<dbReference type="InterPro" id="IPR000045">
    <property type="entry name" value="Prepilin_IV_endopep_pep"/>
</dbReference>
<dbReference type="PANTHER" id="PTHR30487">
    <property type="entry name" value="TYPE 4 PREPILIN-LIKE PROTEINS LEADER PEPTIDE-PROCESSING ENZYME"/>
    <property type="match status" value="1"/>
</dbReference>
<evidence type="ECO:0000256" key="9">
    <source>
        <dbReference type="RuleBase" id="RU003794"/>
    </source>
</evidence>
<keyword evidence="14" id="KW-1185">Reference proteome</keyword>
<keyword evidence="9" id="KW-0645">Protease</keyword>
<keyword evidence="9" id="KW-0489">Methyltransferase</keyword>
<evidence type="ECO:0000259" key="12">
    <source>
        <dbReference type="Pfam" id="PF06750"/>
    </source>
</evidence>
<name>A0A916R400_9RHOB</name>
<protein>
    <recommendedName>
        <fullName evidence="9">Prepilin leader peptidase/N-methyltransferase</fullName>
        <ecNumber evidence="9">2.1.1.-</ecNumber>
        <ecNumber evidence="9">3.4.23.43</ecNumber>
    </recommendedName>
</protein>
<reference evidence="13" key="1">
    <citation type="journal article" date="2014" name="Int. J. Syst. Evol. Microbiol.">
        <title>Complete genome sequence of Corynebacterium casei LMG S-19264T (=DSM 44701T), isolated from a smear-ripened cheese.</title>
        <authorList>
            <consortium name="US DOE Joint Genome Institute (JGI-PGF)"/>
            <person name="Walter F."/>
            <person name="Albersmeier A."/>
            <person name="Kalinowski J."/>
            <person name="Ruckert C."/>
        </authorList>
    </citation>
    <scope>NUCLEOTIDE SEQUENCE</scope>
    <source>
        <strain evidence="13">CGMCC 1.15880</strain>
    </source>
</reference>
<feature type="domain" description="Prepilin type IV endopeptidase peptidase" evidence="11">
    <location>
        <begin position="105"/>
        <end position="212"/>
    </location>
</feature>
<dbReference type="GO" id="GO:0032259">
    <property type="term" value="P:methylation"/>
    <property type="evidence" value="ECO:0007669"/>
    <property type="project" value="UniProtKB-KW"/>
</dbReference>
<keyword evidence="9" id="KW-0378">Hydrolase</keyword>
<keyword evidence="7 10" id="KW-0472">Membrane</keyword>
<evidence type="ECO:0000313" key="14">
    <source>
        <dbReference type="Proteomes" id="UP000628017"/>
    </source>
</evidence>
<dbReference type="EMBL" id="BMKA01000006">
    <property type="protein sequence ID" value="GGA29462.1"/>
    <property type="molecule type" value="Genomic_DNA"/>
</dbReference>
<sequence>MITLTGLVLLLISPAVGSFLGVLVDRLPRGEDVVRQPSACRGCGQKIPARDLVPLLSYLLLRGRARCCGAKIPPLLPLLEAGAFLVALLMLLLAQSDLHMLFGTLYLWLLLALLASDATVMRLPDPLTAALLLVGLALAWEDPYRSLPAALLAALGAAAVFWGIRIAYFFLRGREGLGLGDVKLIGGIAAGLGAAQTPLAVLVAALLALGFAAAQALWRQTPPSATTALPFGSFLCLGAALVWCISL</sequence>